<dbReference type="InterPro" id="IPR001005">
    <property type="entry name" value="SANT/Myb"/>
</dbReference>
<dbReference type="CDD" id="cd00167">
    <property type="entry name" value="SANT"/>
    <property type="match status" value="2"/>
</dbReference>
<dbReference type="PROSITE" id="PS50090">
    <property type="entry name" value="MYB_LIKE"/>
    <property type="match status" value="2"/>
</dbReference>
<feature type="domain" description="HTH myb-type" evidence="8">
    <location>
        <begin position="17"/>
        <end position="65"/>
    </location>
</feature>
<dbReference type="PANTHER" id="PTHR47997:SF28">
    <property type="entry name" value="TRANSCRIPTION FACTOR MYB15-LIKE"/>
    <property type="match status" value="1"/>
</dbReference>
<organism evidence="9">
    <name type="scientific">Dimocarpus longan</name>
    <dbReference type="NCBI Taxonomy" id="128017"/>
    <lineage>
        <taxon>Eukaryota</taxon>
        <taxon>Viridiplantae</taxon>
        <taxon>Streptophyta</taxon>
        <taxon>Embryophyta</taxon>
        <taxon>Tracheophyta</taxon>
        <taxon>Spermatophyta</taxon>
        <taxon>Magnoliopsida</taxon>
        <taxon>eudicotyledons</taxon>
        <taxon>Gunneridae</taxon>
        <taxon>Pentapetalae</taxon>
        <taxon>rosids</taxon>
        <taxon>malvids</taxon>
        <taxon>Sapindales</taxon>
        <taxon>Sapindaceae</taxon>
        <taxon>Dimocarpus</taxon>
    </lineage>
</organism>
<dbReference type="Pfam" id="PF00249">
    <property type="entry name" value="Myb_DNA-binding"/>
    <property type="match status" value="2"/>
</dbReference>
<dbReference type="PROSITE" id="PS51294">
    <property type="entry name" value="HTH_MYB"/>
    <property type="match status" value="2"/>
</dbReference>
<evidence type="ECO:0000256" key="4">
    <source>
        <dbReference type="ARBA" id="ARBA00023125"/>
    </source>
</evidence>
<proteinExistence type="evidence at transcript level"/>
<dbReference type="AlphaFoldDB" id="A0A4D6UZQ7"/>
<sequence>MVKKACCFDNQKKTCWRTGTWSPEEDQKLVAYINRYGIWNWSQMPKAAGLLRSGKSCRLRWMNYLKPGIKRGNFTREEDLTIFKLHEELGNKWSTIAARLPGRTDNEIKNFWNSTLKKRLKNNTANATSSPNDSDSSEHIINRGRHVSNIGGIMPMHDHDHHHIMTMCNVDSSSSSSVSASMQTMVTTAGNSSSATGQILPDHHHPFSMLENRFDMTGVPCLFNNNVPACLSHHQVDVGDGLFYGDYGVLEPSKMGLEGDFSLPPLESSRSTVEENINGSNINNNKGIDQMKSNNNHYNNNSCFNNTSEDLQGFKVGDMFGIENNHWHGENLRVGEWDFDGFMDNISSFPFLDFQVE</sequence>
<name>A0A4D6UZQ7_9ROSI</name>
<evidence type="ECO:0000256" key="1">
    <source>
        <dbReference type="ARBA" id="ARBA00004123"/>
    </source>
</evidence>
<evidence type="ECO:0000256" key="6">
    <source>
        <dbReference type="ARBA" id="ARBA00023242"/>
    </source>
</evidence>
<dbReference type="Gene3D" id="1.10.10.60">
    <property type="entry name" value="Homeodomain-like"/>
    <property type="match status" value="2"/>
</dbReference>
<feature type="domain" description="HTH myb-type" evidence="8">
    <location>
        <begin position="66"/>
        <end position="120"/>
    </location>
</feature>
<reference evidence="9" key="1">
    <citation type="submission" date="2018-10" db="EMBL/GenBank/DDBJ databases">
        <authorList>
            <person name="Zheng W."/>
        </authorList>
    </citation>
    <scope>NUCLEOTIDE SEQUENCE</scope>
</reference>
<evidence type="ECO:0000256" key="5">
    <source>
        <dbReference type="ARBA" id="ARBA00023163"/>
    </source>
</evidence>
<evidence type="ECO:0000259" key="7">
    <source>
        <dbReference type="PROSITE" id="PS50090"/>
    </source>
</evidence>
<dbReference type="SUPFAM" id="SSF46689">
    <property type="entry name" value="Homeodomain-like"/>
    <property type="match status" value="1"/>
</dbReference>
<dbReference type="InterPro" id="IPR051953">
    <property type="entry name" value="Plant_SW-associated_TFs"/>
</dbReference>
<feature type="domain" description="Myb-like" evidence="7">
    <location>
        <begin position="17"/>
        <end position="65"/>
    </location>
</feature>
<keyword evidence="3" id="KW-0805">Transcription regulation</keyword>
<evidence type="ECO:0000256" key="3">
    <source>
        <dbReference type="ARBA" id="ARBA00023015"/>
    </source>
</evidence>
<dbReference type="GO" id="GO:0005634">
    <property type="term" value="C:nucleus"/>
    <property type="evidence" value="ECO:0007669"/>
    <property type="project" value="UniProtKB-SubCell"/>
</dbReference>
<evidence type="ECO:0000256" key="2">
    <source>
        <dbReference type="ARBA" id="ARBA00022737"/>
    </source>
</evidence>
<dbReference type="PANTHER" id="PTHR47997">
    <property type="entry name" value="MYB DOMAIN PROTEIN 55"/>
    <property type="match status" value="1"/>
</dbReference>
<accession>A0A4D6UZQ7</accession>
<dbReference type="EMBL" id="MK030161">
    <property type="protein sequence ID" value="QCH41131.1"/>
    <property type="molecule type" value="mRNA"/>
</dbReference>
<keyword evidence="4" id="KW-0238">DNA-binding</keyword>
<keyword evidence="2" id="KW-0677">Repeat</keyword>
<evidence type="ECO:0000313" key="9">
    <source>
        <dbReference type="EMBL" id="QCH41131.1"/>
    </source>
</evidence>
<comment type="subcellular location">
    <subcellularLocation>
        <location evidence="1">Nucleus</location>
    </subcellularLocation>
</comment>
<dbReference type="GO" id="GO:0003677">
    <property type="term" value="F:DNA binding"/>
    <property type="evidence" value="ECO:0007669"/>
    <property type="project" value="UniProtKB-KW"/>
</dbReference>
<keyword evidence="5" id="KW-0804">Transcription</keyword>
<dbReference type="FunFam" id="1.10.10.60:FF:000001">
    <property type="entry name" value="MYB-related transcription factor"/>
    <property type="match status" value="1"/>
</dbReference>
<dbReference type="SMART" id="SM00717">
    <property type="entry name" value="SANT"/>
    <property type="match status" value="2"/>
</dbReference>
<dbReference type="InterPro" id="IPR009057">
    <property type="entry name" value="Homeodomain-like_sf"/>
</dbReference>
<protein>
    <submittedName>
        <fullName evidence="9">MYB transcription factor 19</fullName>
    </submittedName>
</protein>
<evidence type="ECO:0000259" key="8">
    <source>
        <dbReference type="PROSITE" id="PS51294"/>
    </source>
</evidence>
<dbReference type="InterPro" id="IPR017930">
    <property type="entry name" value="Myb_dom"/>
</dbReference>
<keyword evidence="6" id="KW-0539">Nucleus</keyword>
<feature type="domain" description="Myb-like" evidence="7">
    <location>
        <begin position="66"/>
        <end position="116"/>
    </location>
</feature>